<evidence type="ECO:0000313" key="2">
    <source>
        <dbReference type="Proteomes" id="UP000633619"/>
    </source>
</evidence>
<dbReference type="GO" id="GO:0016787">
    <property type="term" value="F:hydrolase activity"/>
    <property type="evidence" value="ECO:0007669"/>
    <property type="project" value="UniProtKB-KW"/>
</dbReference>
<dbReference type="Gene3D" id="3.40.50.1000">
    <property type="entry name" value="HAD superfamily/HAD-like"/>
    <property type="match status" value="1"/>
</dbReference>
<protein>
    <submittedName>
        <fullName evidence="1">HAD hydrolase-like protein</fullName>
    </submittedName>
</protein>
<dbReference type="AlphaFoldDB" id="A0A8I1AGT3"/>
<dbReference type="EMBL" id="JAECVW010000005">
    <property type="protein sequence ID" value="MBH8595698.1"/>
    <property type="molecule type" value="Genomic_DNA"/>
</dbReference>
<keyword evidence="2" id="KW-1185">Reference proteome</keyword>
<dbReference type="InterPro" id="IPR023214">
    <property type="entry name" value="HAD_sf"/>
</dbReference>
<dbReference type="SUPFAM" id="SSF56784">
    <property type="entry name" value="HAD-like"/>
    <property type="match status" value="1"/>
</dbReference>
<dbReference type="Proteomes" id="UP000633619">
    <property type="component" value="Unassembled WGS sequence"/>
</dbReference>
<dbReference type="InterPro" id="IPR036412">
    <property type="entry name" value="HAD-like_sf"/>
</dbReference>
<dbReference type="Pfam" id="PF13419">
    <property type="entry name" value="HAD_2"/>
    <property type="match status" value="1"/>
</dbReference>
<comment type="caution">
    <text evidence="1">The sequence shown here is derived from an EMBL/GenBank/DDBJ whole genome shotgun (WGS) entry which is preliminary data.</text>
</comment>
<proteinExistence type="predicted"/>
<name>A0A8I1AGT3_THEIN</name>
<reference evidence="1 2" key="1">
    <citation type="submission" date="2020-12" db="EMBL/GenBank/DDBJ databases">
        <title>WGS of Thermoactinomyces spp.</title>
        <authorList>
            <person name="Cheng K."/>
        </authorList>
    </citation>
    <scope>NUCLEOTIDE SEQUENCE [LARGE SCALE GENOMIC DNA]</scope>
    <source>
        <strain evidence="2">CICC 10671\DSM 43846</strain>
    </source>
</reference>
<gene>
    <name evidence="1" type="ORF">I8U20_10180</name>
</gene>
<dbReference type="InterPro" id="IPR041492">
    <property type="entry name" value="HAD_2"/>
</dbReference>
<organism evidence="1 2">
    <name type="scientific">Thermoactinomyces intermedius</name>
    <dbReference type="NCBI Taxonomy" id="2024"/>
    <lineage>
        <taxon>Bacteria</taxon>
        <taxon>Bacillati</taxon>
        <taxon>Bacillota</taxon>
        <taxon>Bacilli</taxon>
        <taxon>Bacillales</taxon>
        <taxon>Thermoactinomycetaceae</taxon>
        <taxon>Thermoactinomyces</taxon>
    </lineage>
</organism>
<accession>A0A8I1AGT3</accession>
<sequence>MKKFLHILQENKMKLALASGSSPDIIEEILSVTRLSAFFDAVVSSEDVKKASRNRMCFWKPPDSLPSVRNAVWWWRIPHTGLRPPKGRDVLCGDSLLDGRAFA</sequence>
<keyword evidence="1" id="KW-0378">Hydrolase</keyword>
<evidence type="ECO:0000313" key="1">
    <source>
        <dbReference type="EMBL" id="MBH8595698.1"/>
    </source>
</evidence>